<accession>A0ABM1GSZ9</accession>
<evidence type="ECO:0000259" key="1">
    <source>
        <dbReference type="PROSITE" id="PS50994"/>
    </source>
</evidence>
<name>A0ABM1GSZ9_SOLPN</name>
<dbReference type="SUPFAM" id="SSF53098">
    <property type="entry name" value="Ribonuclease H-like"/>
    <property type="match status" value="1"/>
</dbReference>
<feature type="domain" description="Integrase catalytic" evidence="1">
    <location>
        <begin position="2"/>
        <end position="114"/>
    </location>
</feature>
<dbReference type="InterPro" id="IPR001584">
    <property type="entry name" value="Integrase_cat-core"/>
</dbReference>
<organism evidence="2 3">
    <name type="scientific">Solanum pennellii</name>
    <name type="common">Tomato</name>
    <name type="synonym">Lycopersicon pennellii</name>
    <dbReference type="NCBI Taxonomy" id="28526"/>
    <lineage>
        <taxon>Eukaryota</taxon>
        <taxon>Viridiplantae</taxon>
        <taxon>Streptophyta</taxon>
        <taxon>Embryophyta</taxon>
        <taxon>Tracheophyta</taxon>
        <taxon>Spermatophyta</taxon>
        <taxon>Magnoliopsida</taxon>
        <taxon>eudicotyledons</taxon>
        <taxon>Gunneridae</taxon>
        <taxon>Pentapetalae</taxon>
        <taxon>asterids</taxon>
        <taxon>lamiids</taxon>
        <taxon>Solanales</taxon>
        <taxon>Solanaceae</taxon>
        <taxon>Solanoideae</taxon>
        <taxon>Solaneae</taxon>
        <taxon>Solanum</taxon>
        <taxon>Solanum subgen. Lycopersicon</taxon>
    </lineage>
</organism>
<dbReference type="InterPro" id="IPR050951">
    <property type="entry name" value="Retrovirus_Pol_polyprotein"/>
</dbReference>
<dbReference type="RefSeq" id="XP_015075546.1">
    <property type="nucleotide sequence ID" value="XM_015220060.1"/>
</dbReference>
<sequence length="191" mass="21547">MSSLCPFAAWGMDFIGPIYRAASNGHKFILVAIDYFKKWVEAVSYKVVTKKVMADFVCNNLICHFGVPKSIITDNGENLDSHLMKEICEQFKITHRNSTAYRSQMNGVVEAANKKDIEKNSYRTTILTSNKATPYILVYGTAAVILAEVEIPSLRIIQKDGLNDVKWVRRIKELLKIMGQGARQLEDINAD</sequence>
<dbReference type="Pfam" id="PF00665">
    <property type="entry name" value="rve"/>
    <property type="match status" value="1"/>
</dbReference>
<dbReference type="Gene3D" id="3.30.420.10">
    <property type="entry name" value="Ribonuclease H-like superfamily/Ribonuclease H"/>
    <property type="match status" value="1"/>
</dbReference>
<protein>
    <submittedName>
        <fullName evidence="3">Uncharacterized protein K02A2.6-like</fullName>
    </submittedName>
</protein>
<reference evidence="3" key="2">
    <citation type="submission" date="2025-08" db="UniProtKB">
        <authorList>
            <consortium name="RefSeq"/>
        </authorList>
    </citation>
    <scope>IDENTIFICATION</scope>
</reference>
<dbReference type="PANTHER" id="PTHR37984">
    <property type="entry name" value="PROTEIN CBG26694"/>
    <property type="match status" value="1"/>
</dbReference>
<dbReference type="PANTHER" id="PTHR37984:SF5">
    <property type="entry name" value="PROTEIN NYNRIN-LIKE"/>
    <property type="match status" value="1"/>
</dbReference>
<proteinExistence type="predicted"/>
<dbReference type="PROSITE" id="PS50994">
    <property type="entry name" value="INTEGRASE"/>
    <property type="match status" value="1"/>
</dbReference>
<evidence type="ECO:0000313" key="2">
    <source>
        <dbReference type="Proteomes" id="UP000694930"/>
    </source>
</evidence>
<dbReference type="Proteomes" id="UP000694930">
    <property type="component" value="Chromosome 5"/>
</dbReference>
<dbReference type="InterPro" id="IPR012337">
    <property type="entry name" value="RNaseH-like_sf"/>
</dbReference>
<gene>
    <name evidence="3" type="primary">LOC107019646</name>
</gene>
<dbReference type="GeneID" id="107019646"/>
<dbReference type="InterPro" id="IPR036397">
    <property type="entry name" value="RNaseH_sf"/>
</dbReference>
<keyword evidence="2" id="KW-1185">Reference proteome</keyword>
<reference evidence="2" key="1">
    <citation type="journal article" date="2014" name="Nat. Genet.">
        <title>The genome of the stress-tolerant wild tomato species Solanum pennellii.</title>
        <authorList>
            <person name="Bolger A."/>
            <person name="Scossa F."/>
            <person name="Bolger M.E."/>
            <person name="Lanz C."/>
            <person name="Maumus F."/>
            <person name="Tohge T."/>
            <person name="Quesneville H."/>
            <person name="Alseekh S."/>
            <person name="Sorensen I."/>
            <person name="Lichtenstein G."/>
            <person name="Fich E.A."/>
            <person name="Conte M."/>
            <person name="Keller H."/>
            <person name="Schneeberger K."/>
            <person name="Schwacke R."/>
            <person name="Ofner I."/>
            <person name="Vrebalov J."/>
            <person name="Xu Y."/>
            <person name="Osorio S."/>
            <person name="Aflitos S.A."/>
            <person name="Schijlen E."/>
            <person name="Jimenez-Gomez J.M."/>
            <person name="Ryngajllo M."/>
            <person name="Kimura S."/>
            <person name="Kumar R."/>
            <person name="Koenig D."/>
            <person name="Headland L.R."/>
            <person name="Maloof J.N."/>
            <person name="Sinha N."/>
            <person name="van Ham R.C."/>
            <person name="Lankhorst R.K."/>
            <person name="Mao L."/>
            <person name="Vogel A."/>
            <person name="Arsova B."/>
            <person name="Panstruga R."/>
            <person name="Fei Z."/>
            <person name="Rose J.K."/>
            <person name="Zamir D."/>
            <person name="Carrari F."/>
            <person name="Giovannoni J.J."/>
            <person name="Weigel D."/>
            <person name="Usadel B."/>
            <person name="Fernie A.R."/>
        </authorList>
    </citation>
    <scope>NUCLEOTIDE SEQUENCE [LARGE SCALE GENOMIC DNA]</scope>
    <source>
        <strain evidence="2">cv. LA0716</strain>
    </source>
</reference>
<evidence type="ECO:0000313" key="3">
    <source>
        <dbReference type="RefSeq" id="XP_015075546.1"/>
    </source>
</evidence>